<organism evidence="9 10">
    <name type="scientific">Gluconacetobacter aggeris</name>
    <dbReference type="NCBI Taxonomy" id="1286186"/>
    <lineage>
        <taxon>Bacteria</taxon>
        <taxon>Pseudomonadati</taxon>
        <taxon>Pseudomonadota</taxon>
        <taxon>Alphaproteobacteria</taxon>
        <taxon>Acetobacterales</taxon>
        <taxon>Acetobacteraceae</taxon>
        <taxon>Gluconacetobacter</taxon>
    </lineage>
</organism>
<keyword evidence="4" id="KW-0249">Electron transport</keyword>
<reference evidence="9 10" key="1">
    <citation type="submission" date="2020-04" db="EMBL/GenBank/DDBJ databases">
        <title>Description of novel Gluconacetobacter.</title>
        <authorList>
            <person name="Sombolestani A."/>
        </authorList>
    </citation>
    <scope>NUCLEOTIDE SEQUENCE [LARGE SCALE GENOMIC DNA]</scope>
    <source>
        <strain evidence="9 10">LMG 27801</strain>
    </source>
</reference>
<keyword evidence="5 6" id="KW-0408">Iron</keyword>
<keyword evidence="3 6" id="KW-0479">Metal-binding</keyword>
<evidence type="ECO:0000256" key="6">
    <source>
        <dbReference type="PROSITE-ProRule" id="PRU00433"/>
    </source>
</evidence>
<dbReference type="GO" id="GO:0046872">
    <property type="term" value="F:metal ion binding"/>
    <property type="evidence" value="ECO:0007669"/>
    <property type="project" value="UniProtKB-KW"/>
</dbReference>
<keyword evidence="2 6" id="KW-0349">Heme</keyword>
<name>A0A7W4IUD6_9PROT</name>
<gene>
    <name evidence="9" type="ORF">HLH36_12865</name>
</gene>
<evidence type="ECO:0000256" key="7">
    <source>
        <dbReference type="SAM" id="MobiDB-lite"/>
    </source>
</evidence>
<evidence type="ECO:0000256" key="3">
    <source>
        <dbReference type="ARBA" id="ARBA00022723"/>
    </source>
</evidence>
<evidence type="ECO:0000259" key="8">
    <source>
        <dbReference type="PROSITE" id="PS51007"/>
    </source>
</evidence>
<dbReference type="PANTHER" id="PTHR33751:SF9">
    <property type="entry name" value="CYTOCHROME C4"/>
    <property type="match status" value="1"/>
</dbReference>
<dbReference type="Gene3D" id="1.10.760.10">
    <property type="entry name" value="Cytochrome c-like domain"/>
    <property type="match status" value="2"/>
</dbReference>
<evidence type="ECO:0000256" key="2">
    <source>
        <dbReference type="ARBA" id="ARBA00022617"/>
    </source>
</evidence>
<evidence type="ECO:0000256" key="4">
    <source>
        <dbReference type="ARBA" id="ARBA00022982"/>
    </source>
</evidence>
<dbReference type="InterPro" id="IPR050597">
    <property type="entry name" value="Cytochrome_c_Oxidase_Subunit"/>
</dbReference>
<dbReference type="PROSITE" id="PS51007">
    <property type="entry name" value="CYTC"/>
    <property type="match status" value="2"/>
</dbReference>
<proteinExistence type="predicted"/>
<dbReference type="AlphaFoldDB" id="A0A7W4IUD6"/>
<dbReference type="Pfam" id="PF00034">
    <property type="entry name" value="Cytochrom_C"/>
    <property type="match status" value="2"/>
</dbReference>
<comment type="caution">
    <text evidence="9">The sequence shown here is derived from an EMBL/GenBank/DDBJ whole genome shotgun (WGS) entry which is preliminary data.</text>
</comment>
<keyword evidence="1" id="KW-0813">Transport</keyword>
<accession>A0A7W4IUD6</accession>
<feature type="domain" description="Cytochrome c" evidence="8">
    <location>
        <begin position="60"/>
        <end position="147"/>
    </location>
</feature>
<evidence type="ECO:0000256" key="1">
    <source>
        <dbReference type="ARBA" id="ARBA00022448"/>
    </source>
</evidence>
<protein>
    <submittedName>
        <fullName evidence="9">C-type cytochrome</fullName>
    </submittedName>
</protein>
<dbReference type="Proteomes" id="UP000559860">
    <property type="component" value="Unassembled WGS sequence"/>
</dbReference>
<evidence type="ECO:0000313" key="10">
    <source>
        <dbReference type="Proteomes" id="UP000559860"/>
    </source>
</evidence>
<dbReference type="RefSeq" id="WP_182986764.1">
    <property type="nucleotide sequence ID" value="NZ_JABEQD010000009.1"/>
</dbReference>
<dbReference type="InterPro" id="IPR036909">
    <property type="entry name" value="Cyt_c-like_dom_sf"/>
</dbReference>
<feature type="region of interest" description="Disordered" evidence="7">
    <location>
        <begin position="1"/>
        <end position="26"/>
    </location>
</feature>
<dbReference type="GO" id="GO:0020037">
    <property type="term" value="F:heme binding"/>
    <property type="evidence" value="ECO:0007669"/>
    <property type="project" value="InterPro"/>
</dbReference>
<dbReference type="PANTHER" id="PTHR33751">
    <property type="entry name" value="CBB3-TYPE CYTOCHROME C OXIDASE SUBUNIT FIXP"/>
    <property type="match status" value="1"/>
</dbReference>
<evidence type="ECO:0000256" key="5">
    <source>
        <dbReference type="ARBA" id="ARBA00023004"/>
    </source>
</evidence>
<dbReference type="EMBL" id="JABEQD010000009">
    <property type="protein sequence ID" value="MBB2169234.1"/>
    <property type="molecule type" value="Genomic_DNA"/>
</dbReference>
<dbReference type="GO" id="GO:0009055">
    <property type="term" value="F:electron transfer activity"/>
    <property type="evidence" value="ECO:0007669"/>
    <property type="project" value="InterPro"/>
</dbReference>
<sequence>MPGFRQSPVAYHIGKTPEREKGMHQAAESIIRPGRRRAGVLTLLGLTLLAAQPSRAADTPDPAAGRTIAESGVLTGHVGCSACHLMNGAGQPEMGIPRLAGFSAAYLEQQLGFFASDKRSNNWMAPYARMLTRKQMQDVAAYYASLPEPPPAENDPAGDTLRARGKEIFQKGDMPHGVMPCGGCHGPAGQGMGSFAPHLAGQSAPYLLEQLRQWQQGRDRDPMGKIMVKETHAMADTDMQAVAAYLQSLPAPDTGATK</sequence>
<keyword evidence="10" id="KW-1185">Reference proteome</keyword>
<evidence type="ECO:0000313" key="9">
    <source>
        <dbReference type="EMBL" id="MBB2169234.1"/>
    </source>
</evidence>
<feature type="domain" description="Cytochrome c" evidence="8">
    <location>
        <begin position="160"/>
        <end position="250"/>
    </location>
</feature>
<dbReference type="SUPFAM" id="SSF46626">
    <property type="entry name" value="Cytochrome c"/>
    <property type="match status" value="2"/>
</dbReference>
<dbReference type="InterPro" id="IPR009056">
    <property type="entry name" value="Cyt_c-like_dom"/>
</dbReference>